<comment type="caution">
    <text evidence="7">The sequence shown here is derived from an EMBL/GenBank/DDBJ whole genome shotgun (WGS) entry which is preliminary data.</text>
</comment>
<protein>
    <recommendedName>
        <fullName evidence="5">RQC P-site tRNA stabilizing factor</fullName>
        <shortName evidence="5">RqcP</shortName>
    </recommendedName>
    <alternativeName>
        <fullName evidence="5">Ribosome-associated protein quality control protein P</fullName>
    </alternativeName>
</protein>
<dbReference type="InterPro" id="IPR025490">
    <property type="entry name" value="RqcP"/>
</dbReference>
<reference evidence="7" key="2">
    <citation type="submission" date="2021-04" db="EMBL/GenBank/DDBJ databases">
        <authorList>
            <person name="Gilroy R."/>
        </authorList>
    </citation>
    <scope>NUCLEOTIDE SEQUENCE</scope>
    <source>
        <strain evidence="7">ChiBcec8-13705</strain>
    </source>
</reference>
<dbReference type="EMBL" id="DWYG01000009">
    <property type="protein sequence ID" value="HJB41005.1"/>
    <property type="molecule type" value="Genomic_DNA"/>
</dbReference>
<evidence type="ECO:0000256" key="1">
    <source>
        <dbReference type="ARBA" id="ARBA00022555"/>
    </source>
</evidence>
<feature type="domain" description="RNA-binding S4" evidence="6">
    <location>
        <begin position="1"/>
        <end position="66"/>
    </location>
</feature>
<keyword evidence="1 5" id="KW-0820">tRNA-binding</keyword>
<gene>
    <name evidence="5" type="primary">rqcP</name>
    <name evidence="7" type="ORF">H9945_00735</name>
</gene>
<dbReference type="SUPFAM" id="SSF55174">
    <property type="entry name" value="Alpha-L RNA-binding motif"/>
    <property type="match status" value="1"/>
</dbReference>
<dbReference type="GO" id="GO:0072344">
    <property type="term" value="P:rescue of stalled ribosome"/>
    <property type="evidence" value="ECO:0007669"/>
    <property type="project" value="UniProtKB-UniRule"/>
</dbReference>
<evidence type="ECO:0000256" key="5">
    <source>
        <dbReference type="HAMAP-Rule" id="MF_00871"/>
    </source>
</evidence>
<dbReference type="AlphaFoldDB" id="A0A9D2M558"/>
<dbReference type="InterPro" id="IPR002942">
    <property type="entry name" value="S4_RNA-bd"/>
</dbReference>
<dbReference type="Pfam" id="PF01479">
    <property type="entry name" value="S4"/>
    <property type="match status" value="1"/>
</dbReference>
<organism evidence="7 8">
    <name type="scientific">Candidatus Gemmiger avicola</name>
    <dbReference type="NCBI Taxonomy" id="2838605"/>
    <lineage>
        <taxon>Bacteria</taxon>
        <taxon>Bacillati</taxon>
        <taxon>Bacillota</taxon>
        <taxon>Clostridia</taxon>
        <taxon>Eubacteriales</taxon>
        <taxon>Gemmiger</taxon>
    </lineage>
</organism>
<dbReference type="GO" id="GO:0043023">
    <property type="term" value="F:ribosomal large subunit binding"/>
    <property type="evidence" value="ECO:0007669"/>
    <property type="project" value="UniProtKB-UniRule"/>
</dbReference>
<comment type="function">
    <text evidence="5">Key component of the ribosome quality control system (RQC), a ribosome-associated complex that mediates the extraction of incompletely synthesized nascent chains from stalled ribosomes and their subsequent degradation. RqcH recruits Ala-charged tRNA, and with RqcP directs the elongation of stalled nascent chains on 50S ribosomal subunits, leading to non-templated C-terminal alanine extensions (Ala tail). The Ala tail promotes nascent chain degradation. RqcP is associated with the translocation-like movement of the peptidyl-tRNA from the A-site into the P-site.</text>
</comment>
<dbReference type="GO" id="GO:0019843">
    <property type="term" value="F:rRNA binding"/>
    <property type="evidence" value="ECO:0007669"/>
    <property type="project" value="UniProtKB-UniRule"/>
</dbReference>
<evidence type="ECO:0000256" key="3">
    <source>
        <dbReference type="ARBA" id="ARBA00022884"/>
    </source>
</evidence>
<dbReference type="GO" id="GO:0000049">
    <property type="term" value="F:tRNA binding"/>
    <property type="evidence" value="ECO:0007669"/>
    <property type="project" value="UniProtKB-UniRule"/>
</dbReference>
<sequence>MRLDKYLKVSRLIKRRTLANEVADAGRVLVGGKPAKASYAVKPGDIIEITFGNRPVKVRVLSTEEPKGKDVARELYEVIES</sequence>
<proteinExistence type="inferred from homology"/>
<dbReference type="HAMAP" id="MF_00871">
    <property type="entry name" value="RqcP"/>
    <property type="match status" value="1"/>
</dbReference>
<evidence type="ECO:0000259" key="6">
    <source>
        <dbReference type="SMART" id="SM00363"/>
    </source>
</evidence>
<keyword evidence="2 5" id="KW-0699">rRNA-binding</keyword>
<comment type="subunit">
    <text evidence="5">Associates with stalled 50S ribosomal subunits. Binds to RqcH, 23S rRNA and the P-site tRNA. Does not require RqcH for association with 50S subunits.</text>
</comment>
<keyword evidence="4 5" id="KW-0648">Protein biosynthesis</keyword>
<evidence type="ECO:0000313" key="8">
    <source>
        <dbReference type="Proteomes" id="UP000886803"/>
    </source>
</evidence>
<evidence type="ECO:0000313" key="7">
    <source>
        <dbReference type="EMBL" id="HJB41005.1"/>
    </source>
</evidence>
<accession>A0A9D2M558</accession>
<dbReference type="SMART" id="SM00363">
    <property type="entry name" value="S4"/>
    <property type="match status" value="1"/>
</dbReference>
<dbReference type="Gene3D" id="3.10.290.10">
    <property type="entry name" value="RNA-binding S4 domain"/>
    <property type="match status" value="1"/>
</dbReference>
<dbReference type="Proteomes" id="UP000886803">
    <property type="component" value="Unassembled WGS sequence"/>
</dbReference>
<reference evidence="7" key="1">
    <citation type="journal article" date="2021" name="PeerJ">
        <title>Extensive microbial diversity within the chicken gut microbiome revealed by metagenomics and culture.</title>
        <authorList>
            <person name="Gilroy R."/>
            <person name="Ravi A."/>
            <person name="Getino M."/>
            <person name="Pursley I."/>
            <person name="Horton D.L."/>
            <person name="Alikhan N.F."/>
            <person name="Baker D."/>
            <person name="Gharbi K."/>
            <person name="Hall N."/>
            <person name="Watson M."/>
            <person name="Adriaenssens E.M."/>
            <person name="Foster-Nyarko E."/>
            <person name="Jarju S."/>
            <person name="Secka A."/>
            <person name="Antonio M."/>
            <person name="Oren A."/>
            <person name="Chaudhuri R.R."/>
            <person name="La Ragione R."/>
            <person name="Hildebrand F."/>
            <person name="Pallen M.J."/>
        </authorList>
    </citation>
    <scope>NUCLEOTIDE SEQUENCE</scope>
    <source>
        <strain evidence="7">ChiBcec8-13705</strain>
    </source>
</reference>
<dbReference type="InterPro" id="IPR036986">
    <property type="entry name" value="S4_RNA-bd_sf"/>
</dbReference>
<keyword evidence="3 5" id="KW-0694">RNA-binding</keyword>
<dbReference type="CDD" id="cd00165">
    <property type="entry name" value="S4"/>
    <property type="match status" value="1"/>
</dbReference>
<comment type="similarity">
    <text evidence="5">Belongs to the RqcP family.</text>
</comment>
<dbReference type="PROSITE" id="PS50889">
    <property type="entry name" value="S4"/>
    <property type="match status" value="1"/>
</dbReference>
<evidence type="ECO:0000256" key="4">
    <source>
        <dbReference type="ARBA" id="ARBA00022917"/>
    </source>
</evidence>
<evidence type="ECO:0000256" key="2">
    <source>
        <dbReference type="ARBA" id="ARBA00022730"/>
    </source>
</evidence>
<dbReference type="PIRSF" id="PIRSF038881">
    <property type="entry name" value="RNAbp_HP1423"/>
    <property type="match status" value="1"/>
</dbReference>
<name>A0A9D2M558_9FIRM</name>